<evidence type="ECO:0000313" key="3">
    <source>
        <dbReference type="EMBL" id="GAB1316636.1"/>
    </source>
</evidence>
<feature type="region of interest" description="Disordered" evidence="1">
    <location>
        <begin position="1"/>
        <end position="37"/>
    </location>
</feature>
<dbReference type="PANTHER" id="PTHR43828">
    <property type="entry name" value="ASPARAGINASE"/>
    <property type="match status" value="1"/>
</dbReference>
<dbReference type="Gene3D" id="3.10.260.10">
    <property type="entry name" value="Transcription regulator HTH, APSES-type DNA-binding domain"/>
    <property type="match status" value="1"/>
</dbReference>
<feature type="compositionally biased region" description="Pro residues" evidence="1">
    <location>
        <begin position="10"/>
        <end position="27"/>
    </location>
</feature>
<keyword evidence="4" id="KW-1185">Reference proteome</keyword>
<protein>
    <submittedName>
        <fullName evidence="3">Transcriptional repressor XBP1</fullName>
    </submittedName>
</protein>
<organism evidence="3 4">
    <name type="scientific">Madurella fahalii</name>
    <dbReference type="NCBI Taxonomy" id="1157608"/>
    <lineage>
        <taxon>Eukaryota</taxon>
        <taxon>Fungi</taxon>
        <taxon>Dikarya</taxon>
        <taxon>Ascomycota</taxon>
        <taxon>Pezizomycotina</taxon>
        <taxon>Sordariomycetes</taxon>
        <taxon>Sordariomycetidae</taxon>
        <taxon>Sordariales</taxon>
        <taxon>Sordariales incertae sedis</taxon>
        <taxon>Madurella</taxon>
    </lineage>
</organism>
<feature type="compositionally biased region" description="Basic and acidic residues" evidence="1">
    <location>
        <begin position="547"/>
        <end position="569"/>
    </location>
</feature>
<dbReference type="InterPro" id="IPR051642">
    <property type="entry name" value="SWI6-like"/>
</dbReference>
<feature type="compositionally biased region" description="Basic and acidic residues" evidence="1">
    <location>
        <begin position="511"/>
        <end position="523"/>
    </location>
</feature>
<dbReference type="RefSeq" id="XP_070918367.1">
    <property type="nucleotide sequence ID" value="XM_071062266.1"/>
</dbReference>
<dbReference type="SUPFAM" id="SSF54616">
    <property type="entry name" value="DNA-binding domain of Mlu1-box binding protein MBP1"/>
    <property type="match status" value="1"/>
</dbReference>
<evidence type="ECO:0000256" key="1">
    <source>
        <dbReference type="SAM" id="MobiDB-lite"/>
    </source>
</evidence>
<comment type="caution">
    <text evidence="3">The sequence shown here is derived from an EMBL/GenBank/DDBJ whole genome shotgun (WGS) entry which is preliminary data.</text>
</comment>
<accession>A0ABQ0GFU0</accession>
<dbReference type="InterPro" id="IPR003163">
    <property type="entry name" value="Tscrpt_reg_HTH_APSES-type"/>
</dbReference>
<dbReference type="GeneID" id="98177589"/>
<proteinExistence type="predicted"/>
<reference evidence="3 4" key="1">
    <citation type="submission" date="2024-09" db="EMBL/GenBank/DDBJ databases">
        <title>Itraconazole resistance in Madurella fahalii resulting from another homologue of gene encoding cytochrome P450 14-alpha sterol demethylase (CYP51).</title>
        <authorList>
            <person name="Yoshioka I."/>
            <person name="Fahal A.H."/>
            <person name="Kaneko S."/>
            <person name="Yaguchi T."/>
        </authorList>
    </citation>
    <scope>NUCLEOTIDE SEQUENCE [LARGE SCALE GENOMIC DNA]</scope>
    <source>
        <strain evidence="3 4">IFM 68171</strain>
    </source>
</reference>
<evidence type="ECO:0000313" key="4">
    <source>
        <dbReference type="Proteomes" id="UP001628179"/>
    </source>
</evidence>
<dbReference type="PROSITE" id="PS51299">
    <property type="entry name" value="HTH_APSES"/>
    <property type="match status" value="1"/>
</dbReference>
<dbReference type="InterPro" id="IPR036887">
    <property type="entry name" value="HTH_APSES_sf"/>
</dbReference>
<feature type="compositionally biased region" description="Low complexity" evidence="1">
    <location>
        <begin position="373"/>
        <end position="391"/>
    </location>
</feature>
<dbReference type="Proteomes" id="UP001628179">
    <property type="component" value="Unassembled WGS sequence"/>
</dbReference>
<feature type="domain" description="HTH APSES-type" evidence="2">
    <location>
        <begin position="107"/>
        <end position="225"/>
    </location>
</feature>
<dbReference type="PANTHER" id="PTHR43828:SF5">
    <property type="entry name" value="TRANSCRIPTIONAL REPRESSOR XBP1"/>
    <property type="match status" value="1"/>
</dbReference>
<feature type="compositionally biased region" description="Polar residues" evidence="1">
    <location>
        <begin position="469"/>
        <end position="478"/>
    </location>
</feature>
<gene>
    <name evidence="3" type="ORF">MFIFM68171_06846</name>
</gene>
<name>A0ABQ0GFU0_9PEZI</name>
<feature type="region of interest" description="Disordered" evidence="1">
    <location>
        <begin position="359"/>
        <end position="447"/>
    </location>
</feature>
<feature type="compositionally biased region" description="Polar residues" evidence="1">
    <location>
        <begin position="416"/>
        <end position="426"/>
    </location>
</feature>
<sequence length="633" mass="69407">MVSVADLLNPEPPRAPLPSFRPVPTSPPRRILSFADDPVPVTPSSRSLKMAEDAKRCAKGRVKGDVNFPPFETLDDASLAQVRRFKVEPFGSIQDTCRRIPYNSGKKDFFSKTGRECFEIFQYAFKMPGDDHPFTVMWDYNVGLVRMTSFFKCHGYSKTTPAKMLNQNPGLKDITYSITGGSIKAQGYWMPFACARAVCATFCHKIAGALIPLFGPHFPLECVPEKTAGFGRMVIDPAIVTCAKRDAAMLFRIPRPSLPSPRLSHSISPPPPSHISLRMANPYRQESAYSRHPLLSPYGTDMDVDVHTGPEGYSSRAIYPALPPLQRPTPPGAPTPIQSPGTGWAAVNRPPLYQHHYRSTPYPPDHPNGELFPATNTNTHTNPNANMTANPWLSAVPRSLTPPDRRPFIPSHHPRSSISTQSSGENSHAHSDSKVQPRQTPSKRVFDQVDADTDADADVDEGYDAGCEAQSQGESTSLVRPGDSPTPVGETMPPAAMGKETAADGATASSGRDDDNNIANERRTTERDVALVLIRMHTYTPVVRGEQQQKKGDEEEESREAPQELERQQHVKGGGSGDDEVKGMRGENDRKKKSGGHSSGRAASATRPFSEDRPVVGGSHSMNTRAKRRRTLM</sequence>
<dbReference type="EMBL" id="BAAFSV010000003">
    <property type="protein sequence ID" value="GAB1316636.1"/>
    <property type="molecule type" value="Genomic_DNA"/>
</dbReference>
<feature type="compositionally biased region" description="Basic and acidic residues" evidence="1">
    <location>
        <begin position="579"/>
        <end position="590"/>
    </location>
</feature>
<evidence type="ECO:0000259" key="2">
    <source>
        <dbReference type="PROSITE" id="PS51299"/>
    </source>
</evidence>
<feature type="region of interest" description="Disordered" evidence="1">
    <location>
        <begin position="466"/>
        <end position="523"/>
    </location>
</feature>
<feature type="region of interest" description="Disordered" evidence="1">
    <location>
        <begin position="542"/>
        <end position="633"/>
    </location>
</feature>